<name>A0A0F9LG62_9ZZZZ</name>
<sequence>MARWCIAVDNARRPTSDADESSPVSKRKRKLAPSNITFTFPDGKKVKLGERRESPITPELAEAIGLEEYCRRKRDD</sequence>
<dbReference type="AlphaFoldDB" id="A0A0F9LG62"/>
<gene>
    <name evidence="2" type="ORF">LCGC14_1281420</name>
</gene>
<organism evidence="2">
    <name type="scientific">marine sediment metagenome</name>
    <dbReference type="NCBI Taxonomy" id="412755"/>
    <lineage>
        <taxon>unclassified sequences</taxon>
        <taxon>metagenomes</taxon>
        <taxon>ecological metagenomes</taxon>
    </lineage>
</organism>
<comment type="caution">
    <text evidence="2">The sequence shown here is derived from an EMBL/GenBank/DDBJ whole genome shotgun (WGS) entry which is preliminary data.</text>
</comment>
<evidence type="ECO:0000313" key="2">
    <source>
        <dbReference type="EMBL" id="KKM86201.1"/>
    </source>
</evidence>
<dbReference type="EMBL" id="LAZR01007292">
    <property type="protein sequence ID" value="KKM86201.1"/>
    <property type="molecule type" value="Genomic_DNA"/>
</dbReference>
<accession>A0A0F9LG62</accession>
<reference evidence="2" key="1">
    <citation type="journal article" date="2015" name="Nature">
        <title>Complex archaea that bridge the gap between prokaryotes and eukaryotes.</title>
        <authorList>
            <person name="Spang A."/>
            <person name="Saw J.H."/>
            <person name="Jorgensen S.L."/>
            <person name="Zaremba-Niedzwiedzka K."/>
            <person name="Martijn J."/>
            <person name="Lind A.E."/>
            <person name="van Eijk R."/>
            <person name="Schleper C."/>
            <person name="Guy L."/>
            <person name="Ettema T.J."/>
        </authorList>
    </citation>
    <scope>NUCLEOTIDE SEQUENCE</scope>
</reference>
<protein>
    <submittedName>
        <fullName evidence="2">Uncharacterized protein</fullName>
    </submittedName>
</protein>
<evidence type="ECO:0000256" key="1">
    <source>
        <dbReference type="SAM" id="MobiDB-lite"/>
    </source>
</evidence>
<feature type="region of interest" description="Disordered" evidence="1">
    <location>
        <begin position="8"/>
        <end position="33"/>
    </location>
</feature>
<proteinExistence type="predicted"/>